<evidence type="ECO:0000313" key="3">
    <source>
        <dbReference type="Proteomes" id="UP000287033"/>
    </source>
</evidence>
<organism evidence="2 3">
    <name type="scientific">Chiloscyllium punctatum</name>
    <name type="common">Brownbanded bambooshark</name>
    <name type="synonym">Hemiscyllium punctatum</name>
    <dbReference type="NCBI Taxonomy" id="137246"/>
    <lineage>
        <taxon>Eukaryota</taxon>
        <taxon>Metazoa</taxon>
        <taxon>Chordata</taxon>
        <taxon>Craniata</taxon>
        <taxon>Vertebrata</taxon>
        <taxon>Chondrichthyes</taxon>
        <taxon>Elasmobranchii</taxon>
        <taxon>Galeomorphii</taxon>
        <taxon>Galeoidea</taxon>
        <taxon>Orectolobiformes</taxon>
        <taxon>Hemiscylliidae</taxon>
        <taxon>Chiloscyllium</taxon>
    </lineage>
</organism>
<dbReference type="AlphaFoldDB" id="A0A401TVS5"/>
<proteinExistence type="predicted"/>
<sequence length="229" mass="24997">MRGIAEQRCAGHTPPSMSDRQRMDPAQHRIGFTVGDQGGKLRGPAAKLFGKMRQASFGVAEVDRVDPILRLLQGRISMQRAIGIAMRQNTLAGSNGHQRAAADRIRACLVARVAVEQRGLDERDAGVRRSRLRQQRTDLRPCTVGADEHVRCHRRAMGKGDVVPSVTARSDRRDLVSPSNRIRRDRIDQYAPKIAAVDLGARAGAAAGLVEQDMAVFVDDALGIFTGTD</sequence>
<evidence type="ECO:0000256" key="1">
    <source>
        <dbReference type="SAM" id="MobiDB-lite"/>
    </source>
</evidence>
<gene>
    <name evidence="2" type="ORF">chiPu_0030735</name>
</gene>
<feature type="region of interest" description="Disordered" evidence="1">
    <location>
        <begin position="1"/>
        <end position="23"/>
    </location>
</feature>
<dbReference type="EMBL" id="BEZZ01191609">
    <property type="protein sequence ID" value="GCC46720.1"/>
    <property type="molecule type" value="Genomic_DNA"/>
</dbReference>
<dbReference type="Proteomes" id="UP000287033">
    <property type="component" value="Unassembled WGS sequence"/>
</dbReference>
<name>A0A401TVS5_CHIPU</name>
<keyword evidence="3" id="KW-1185">Reference proteome</keyword>
<evidence type="ECO:0000313" key="2">
    <source>
        <dbReference type="EMBL" id="GCC46720.1"/>
    </source>
</evidence>
<reference evidence="2 3" key="1">
    <citation type="journal article" date="2018" name="Nat. Ecol. Evol.">
        <title>Shark genomes provide insights into elasmobranch evolution and the origin of vertebrates.</title>
        <authorList>
            <person name="Hara Y"/>
            <person name="Yamaguchi K"/>
            <person name="Onimaru K"/>
            <person name="Kadota M"/>
            <person name="Koyanagi M"/>
            <person name="Keeley SD"/>
            <person name="Tatsumi K"/>
            <person name="Tanaka K"/>
            <person name="Motone F"/>
            <person name="Kageyama Y"/>
            <person name="Nozu R"/>
            <person name="Adachi N"/>
            <person name="Nishimura O"/>
            <person name="Nakagawa R"/>
            <person name="Tanegashima C"/>
            <person name="Kiyatake I"/>
            <person name="Matsumoto R"/>
            <person name="Murakumo K"/>
            <person name="Nishida K"/>
            <person name="Terakita A"/>
            <person name="Kuratani S"/>
            <person name="Sato K"/>
            <person name="Hyodo S Kuraku.S."/>
        </authorList>
    </citation>
    <scope>NUCLEOTIDE SEQUENCE [LARGE SCALE GENOMIC DNA]</scope>
</reference>
<protein>
    <submittedName>
        <fullName evidence="2">Uncharacterized protein</fullName>
    </submittedName>
</protein>
<feature type="non-terminal residue" evidence="2">
    <location>
        <position position="229"/>
    </location>
</feature>
<comment type="caution">
    <text evidence="2">The sequence shown here is derived from an EMBL/GenBank/DDBJ whole genome shotgun (WGS) entry which is preliminary data.</text>
</comment>
<accession>A0A401TVS5</accession>